<dbReference type="InterPro" id="IPR037079">
    <property type="entry name" value="AF2212/PG0164-like_sf"/>
</dbReference>
<reference evidence="1 6" key="4">
    <citation type="submission" date="2019-07" db="EMBL/GenBank/DDBJ databases">
        <title>Whole genome shotgun sequence of Flavobacterium glycines NBRC 105008.</title>
        <authorList>
            <person name="Hosoyama A."/>
            <person name="Uohara A."/>
            <person name="Ohji S."/>
            <person name="Ichikawa N."/>
        </authorList>
    </citation>
    <scope>NUCLEOTIDE SEQUENCE [LARGE SCALE GENOMIC DNA]</scope>
    <source>
        <strain evidence="1 6">NBRC 105008</strain>
    </source>
</reference>
<dbReference type="RefSeq" id="WP_066330006.1">
    <property type="nucleotide sequence ID" value="NZ_BJVF01000004.1"/>
</dbReference>
<evidence type="ECO:0008006" key="7">
    <source>
        <dbReference type="Google" id="ProtNLM"/>
    </source>
</evidence>
<comment type="caution">
    <text evidence="2">The sequence shown here is derived from an EMBL/GenBank/DDBJ whole genome shotgun (WGS) entry which is preliminary data.</text>
</comment>
<dbReference type="Pfam" id="PF13376">
    <property type="entry name" value="OmdA"/>
    <property type="match status" value="1"/>
</dbReference>
<dbReference type="Gene3D" id="2.40.30.100">
    <property type="entry name" value="AF2212/PG0164-like"/>
    <property type="match status" value="1"/>
</dbReference>
<dbReference type="SUPFAM" id="SSF141694">
    <property type="entry name" value="AF2212/PG0164-like"/>
    <property type="match status" value="1"/>
</dbReference>
<organism evidence="2 4">
    <name type="scientific">Flavobacterium glycines</name>
    <dbReference type="NCBI Taxonomy" id="551990"/>
    <lineage>
        <taxon>Bacteria</taxon>
        <taxon>Pseudomonadati</taxon>
        <taxon>Bacteroidota</taxon>
        <taxon>Flavobacteriia</taxon>
        <taxon>Flavobacteriales</taxon>
        <taxon>Flavobacteriaceae</taxon>
        <taxon>Flavobacterium</taxon>
    </lineage>
</organism>
<reference evidence="2" key="2">
    <citation type="submission" date="2016-03" db="EMBL/GenBank/DDBJ databases">
        <authorList>
            <person name="Ploux O."/>
        </authorList>
    </citation>
    <scope>NUCLEOTIDE SEQUENCE</scope>
    <source>
        <strain evidence="2">NBRC 105008</strain>
    </source>
</reference>
<reference evidence="3 5" key="3">
    <citation type="submission" date="2016-10" db="EMBL/GenBank/DDBJ databases">
        <authorList>
            <person name="Varghese N."/>
            <person name="Submissions S."/>
        </authorList>
    </citation>
    <scope>NUCLEOTIDE SEQUENCE [LARGE SCALE GENOMIC DNA]</scope>
    <source>
        <strain evidence="3 5">Gm-149</strain>
    </source>
</reference>
<evidence type="ECO:0000313" key="5">
    <source>
        <dbReference type="Proteomes" id="UP000182367"/>
    </source>
</evidence>
<protein>
    <recommendedName>
        <fullName evidence="7">DUF1905 domain-containing protein</fullName>
    </recommendedName>
</protein>
<gene>
    <name evidence="1" type="primary">ybaD</name>
    <name evidence="2" type="ORF">FBGL_15565</name>
    <name evidence="1" type="ORF">FGL01_22670</name>
    <name evidence="3" type="ORF">SAMN05192550_2420</name>
</gene>
<dbReference type="OrthoDB" id="2243618at2"/>
<evidence type="ECO:0000313" key="3">
    <source>
        <dbReference type="EMBL" id="SDJ61907.1"/>
    </source>
</evidence>
<dbReference type="EMBL" id="FNEO01000005">
    <property type="protein sequence ID" value="SDJ61907.1"/>
    <property type="molecule type" value="Genomic_DNA"/>
</dbReference>
<name>A0A1B9DFY2_9FLAO</name>
<evidence type="ECO:0000313" key="6">
    <source>
        <dbReference type="Proteomes" id="UP000321579"/>
    </source>
</evidence>
<accession>A0A1B9DFY2</accession>
<dbReference type="AlphaFoldDB" id="A0A1B9DFY2"/>
<proteinExistence type="predicted"/>
<dbReference type="EMBL" id="BJVF01000004">
    <property type="protein sequence ID" value="GEL11528.1"/>
    <property type="molecule type" value="Genomic_DNA"/>
</dbReference>
<dbReference type="Proteomes" id="UP000093226">
    <property type="component" value="Unassembled WGS sequence"/>
</dbReference>
<dbReference type="EMBL" id="LVEO01000030">
    <property type="protein sequence ID" value="OCB68617.1"/>
    <property type="molecule type" value="Genomic_DNA"/>
</dbReference>
<reference evidence="4" key="1">
    <citation type="submission" date="2016-03" db="EMBL/GenBank/DDBJ databases">
        <title>Draft genome sequence of Paenibacillus glacialis DSM 22343.</title>
        <authorList>
            <person name="Shin S.-K."/>
            <person name="Yi H."/>
        </authorList>
    </citation>
    <scope>NUCLEOTIDE SEQUENCE [LARGE SCALE GENOMIC DNA]</scope>
    <source>
        <strain evidence="4">NBRC 105008</strain>
    </source>
</reference>
<evidence type="ECO:0000313" key="2">
    <source>
        <dbReference type="EMBL" id="OCB68617.1"/>
    </source>
</evidence>
<dbReference type="InterPro" id="IPR015018">
    <property type="entry name" value="DUF1905"/>
</dbReference>
<dbReference type="Proteomes" id="UP000321579">
    <property type="component" value="Unassembled WGS sequence"/>
</dbReference>
<evidence type="ECO:0000313" key="4">
    <source>
        <dbReference type="Proteomes" id="UP000093226"/>
    </source>
</evidence>
<dbReference type="Pfam" id="PF08922">
    <property type="entry name" value="DUF1905"/>
    <property type="match status" value="1"/>
</dbReference>
<dbReference type="STRING" id="551990.SAMN05192550_2420"/>
<keyword evidence="5" id="KW-1185">Reference proteome</keyword>
<evidence type="ECO:0000313" key="1">
    <source>
        <dbReference type="EMBL" id="GEL11528.1"/>
    </source>
</evidence>
<dbReference type="Proteomes" id="UP000182367">
    <property type="component" value="Unassembled WGS sequence"/>
</dbReference>
<sequence>MTTATAYTFTATIEIIGINPFVFVPEEILNHIFEKASKSKGPIPVKGAVNSIPYTQTLMKFKSEWRLYINTKMLKNSPKRIGEQITISIDYNAEKRAIPIHPKLLKALNDDEAANSVFQKLRPSLQHEIIRYIAHLKTEESIDKNILKAIDFLLGKGKFVGREKP</sequence>